<reference evidence="1 2" key="1">
    <citation type="submission" date="2016-04" db="EMBL/GenBank/DDBJ databases">
        <title>Genome sequence of Methanobrevibacter curvatus DSM 11111.</title>
        <authorList>
            <person name="Poehlein A."/>
            <person name="Seedorf H."/>
            <person name="Daniel R."/>
        </authorList>
    </citation>
    <scope>NUCLEOTIDE SEQUENCE [LARGE SCALE GENOMIC DNA]</scope>
    <source>
        <strain evidence="1 2">DSM 11111</strain>
    </source>
</reference>
<dbReference type="EMBL" id="LWMV01000180">
    <property type="protein sequence ID" value="KZX11781.1"/>
    <property type="molecule type" value="Genomic_DNA"/>
</dbReference>
<dbReference type="RefSeq" id="WP_067091731.1">
    <property type="nucleotide sequence ID" value="NZ_LWMV01000180.1"/>
</dbReference>
<dbReference type="Proteomes" id="UP000077245">
    <property type="component" value="Unassembled WGS sequence"/>
</dbReference>
<sequence>MAPRTIVKNNKTDIPKELIDLIPNIKAITWNIKNETTVELEFEMNEECEEFAKELEEISADMDAGNKTKLDVKSFAKEHNL</sequence>
<accession>A0A166AAB2</accession>
<protein>
    <submittedName>
        <fullName evidence="1">Uncharacterized protein</fullName>
    </submittedName>
</protein>
<evidence type="ECO:0000313" key="2">
    <source>
        <dbReference type="Proteomes" id="UP000077245"/>
    </source>
</evidence>
<name>A0A166AAB2_9EURY</name>
<keyword evidence="2" id="KW-1185">Reference proteome</keyword>
<organism evidence="1 2">
    <name type="scientific">Methanobrevibacter curvatus</name>
    <dbReference type="NCBI Taxonomy" id="49547"/>
    <lineage>
        <taxon>Archaea</taxon>
        <taxon>Methanobacteriati</taxon>
        <taxon>Methanobacteriota</taxon>
        <taxon>Methanomada group</taxon>
        <taxon>Methanobacteria</taxon>
        <taxon>Methanobacteriales</taxon>
        <taxon>Methanobacteriaceae</taxon>
        <taxon>Methanobrevibacter</taxon>
    </lineage>
</organism>
<comment type="caution">
    <text evidence="1">The sequence shown here is derived from an EMBL/GenBank/DDBJ whole genome shotgun (WGS) entry which is preliminary data.</text>
</comment>
<proteinExistence type="predicted"/>
<gene>
    <name evidence="1" type="ORF">MBCUR_12800</name>
</gene>
<evidence type="ECO:0000313" key="1">
    <source>
        <dbReference type="EMBL" id="KZX11781.1"/>
    </source>
</evidence>
<dbReference type="PATRIC" id="fig|49547.3.peg.1374"/>
<dbReference type="AlphaFoldDB" id="A0A166AAB2"/>